<dbReference type="InterPro" id="IPR020084">
    <property type="entry name" value="NUDIX_hydrolase_CS"/>
</dbReference>
<dbReference type="SUPFAM" id="SSF55811">
    <property type="entry name" value="Nudix"/>
    <property type="match status" value="1"/>
</dbReference>
<name>A0A5B9E7G6_9BACT</name>
<evidence type="ECO:0000256" key="6">
    <source>
        <dbReference type="ARBA" id="ARBA00032162"/>
    </source>
</evidence>
<dbReference type="KEGG" id="talb:FTW19_06695"/>
<dbReference type="RefSeq" id="WP_147646899.1">
    <property type="nucleotide sequence ID" value="NZ_CP042806.1"/>
</dbReference>
<dbReference type="EMBL" id="CP042806">
    <property type="protein sequence ID" value="QEE27709.1"/>
    <property type="molecule type" value="Genomic_DNA"/>
</dbReference>
<evidence type="ECO:0000256" key="4">
    <source>
        <dbReference type="ARBA" id="ARBA00016377"/>
    </source>
</evidence>
<sequence>MATKTSAKRTPAKKAPARRSGKAKLLEQKLAYDGPLFKVWSETVEEPGGIVSNREIIRHNGSVVILAVDDRQSKRDPYIIMERQYRQAAQQFLLELPAGRREADEKPLAAAKREMIEETGYRARTWKKLVRYYASPGFLGEWMEIYLATNLTDGEAQPEDDEKIEILRIRLSELLKMRNEGQIHDGKTIIGISIYEALRRTGKA</sequence>
<organism evidence="10 11">
    <name type="scientific">Terriglobus albidus</name>
    <dbReference type="NCBI Taxonomy" id="1592106"/>
    <lineage>
        <taxon>Bacteria</taxon>
        <taxon>Pseudomonadati</taxon>
        <taxon>Acidobacteriota</taxon>
        <taxon>Terriglobia</taxon>
        <taxon>Terriglobales</taxon>
        <taxon>Acidobacteriaceae</taxon>
        <taxon>Terriglobus</taxon>
    </lineage>
</organism>
<dbReference type="GO" id="GO:0019693">
    <property type="term" value="P:ribose phosphate metabolic process"/>
    <property type="evidence" value="ECO:0007669"/>
    <property type="project" value="TreeGrafter"/>
</dbReference>
<comment type="catalytic activity">
    <reaction evidence="1">
        <text>GDP-alpha-D-mannose + H2O = alpha-D-mannose 1-phosphate + GMP + 2 H(+)</text>
        <dbReference type="Rhea" id="RHEA:27978"/>
        <dbReference type="ChEBI" id="CHEBI:15377"/>
        <dbReference type="ChEBI" id="CHEBI:15378"/>
        <dbReference type="ChEBI" id="CHEBI:57527"/>
        <dbReference type="ChEBI" id="CHEBI:58115"/>
        <dbReference type="ChEBI" id="CHEBI:58409"/>
    </reaction>
</comment>
<dbReference type="GO" id="GO:0006753">
    <property type="term" value="P:nucleoside phosphate metabolic process"/>
    <property type="evidence" value="ECO:0007669"/>
    <property type="project" value="TreeGrafter"/>
</dbReference>
<dbReference type="OrthoDB" id="9806150at2"/>
<dbReference type="InterPro" id="IPR015797">
    <property type="entry name" value="NUDIX_hydrolase-like_dom_sf"/>
</dbReference>
<gene>
    <name evidence="10" type="ORF">FTW19_06695</name>
</gene>
<evidence type="ECO:0000256" key="5">
    <source>
        <dbReference type="ARBA" id="ARBA00022801"/>
    </source>
</evidence>
<dbReference type="InterPro" id="IPR000086">
    <property type="entry name" value="NUDIX_hydrolase_dom"/>
</dbReference>
<dbReference type="Proteomes" id="UP000321820">
    <property type="component" value="Chromosome"/>
</dbReference>
<evidence type="ECO:0000256" key="3">
    <source>
        <dbReference type="ARBA" id="ARBA00007275"/>
    </source>
</evidence>
<dbReference type="GO" id="GO:0005829">
    <property type="term" value="C:cytosol"/>
    <property type="evidence" value="ECO:0007669"/>
    <property type="project" value="TreeGrafter"/>
</dbReference>
<evidence type="ECO:0000313" key="11">
    <source>
        <dbReference type="Proteomes" id="UP000321820"/>
    </source>
</evidence>
<evidence type="ECO:0000256" key="1">
    <source>
        <dbReference type="ARBA" id="ARBA00000847"/>
    </source>
</evidence>
<dbReference type="Gene3D" id="3.90.79.10">
    <property type="entry name" value="Nucleoside Triphosphate Pyrophosphohydrolase"/>
    <property type="match status" value="1"/>
</dbReference>
<reference evidence="10 11" key="1">
    <citation type="submission" date="2019-08" db="EMBL/GenBank/DDBJ databases">
        <title>Complete genome sequence of Terriglobus albidus strain ORNL.</title>
        <authorList>
            <person name="Podar M."/>
        </authorList>
    </citation>
    <scope>NUCLEOTIDE SEQUENCE [LARGE SCALE GENOMIC DNA]</scope>
    <source>
        <strain evidence="10 11">ORNL</strain>
    </source>
</reference>
<evidence type="ECO:0000259" key="9">
    <source>
        <dbReference type="PROSITE" id="PS51462"/>
    </source>
</evidence>
<accession>A0A5B9E7G6</accession>
<dbReference type="CDD" id="cd03424">
    <property type="entry name" value="NUDIX_ADPRase_Nudt5_UGPPase_Nudt14"/>
    <property type="match status" value="1"/>
</dbReference>
<dbReference type="PROSITE" id="PS00893">
    <property type="entry name" value="NUDIX_BOX"/>
    <property type="match status" value="1"/>
</dbReference>
<dbReference type="PANTHER" id="PTHR11839">
    <property type="entry name" value="UDP/ADP-SUGAR PYROPHOSPHATASE"/>
    <property type="match status" value="1"/>
</dbReference>
<dbReference type="PANTHER" id="PTHR11839:SF18">
    <property type="entry name" value="NUDIX HYDROLASE DOMAIN-CONTAINING PROTEIN"/>
    <property type="match status" value="1"/>
</dbReference>
<evidence type="ECO:0000256" key="7">
    <source>
        <dbReference type="ARBA" id="ARBA00032272"/>
    </source>
</evidence>
<comment type="similarity">
    <text evidence="3">Belongs to the Nudix hydrolase family. NudK subfamily.</text>
</comment>
<evidence type="ECO:0000313" key="10">
    <source>
        <dbReference type="EMBL" id="QEE27709.1"/>
    </source>
</evidence>
<dbReference type="GO" id="GO:0016787">
    <property type="term" value="F:hydrolase activity"/>
    <property type="evidence" value="ECO:0007669"/>
    <property type="project" value="UniProtKB-KW"/>
</dbReference>
<dbReference type="AlphaFoldDB" id="A0A5B9E7G6"/>
<keyword evidence="5 10" id="KW-0378">Hydrolase</keyword>
<keyword evidence="11" id="KW-1185">Reference proteome</keyword>
<dbReference type="Pfam" id="PF00293">
    <property type="entry name" value="NUDIX"/>
    <property type="match status" value="1"/>
</dbReference>
<evidence type="ECO:0000256" key="2">
    <source>
        <dbReference type="ARBA" id="ARBA00001946"/>
    </source>
</evidence>
<dbReference type="PROSITE" id="PS51462">
    <property type="entry name" value="NUDIX"/>
    <property type="match status" value="1"/>
</dbReference>
<evidence type="ECO:0000256" key="8">
    <source>
        <dbReference type="SAM" id="MobiDB-lite"/>
    </source>
</evidence>
<protein>
    <recommendedName>
        <fullName evidence="4">GDP-mannose pyrophosphatase</fullName>
    </recommendedName>
    <alternativeName>
        <fullName evidence="6">GDP-mannose hydrolase</fullName>
    </alternativeName>
    <alternativeName>
        <fullName evidence="7">GDPMK</fullName>
    </alternativeName>
</protein>
<proteinExistence type="inferred from homology"/>
<feature type="domain" description="Nudix hydrolase" evidence="9">
    <location>
        <begin position="57"/>
        <end position="196"/>
    </location>
</feature>
<comment type="cofactor">
    <cofactor evidence="2">
        <name>Mg(2+)</name>
        <dbReference type="ChEBI" id="CHEBI:18420"/>
    </cofactor>
</comment>
<feature type="region of interest" description="Disordered" evidence="8">
    <location>
        <begin position="1"/>
        <end position="22"/>
    </location>
</feature>